<keyword evidence="2" id="KW-1185">Reference proteome</keyword>
<evidence type="ECO:0000313" key="1">
    <source>
        <dbReference type="EMBL" id="VVC38817.1"/>
    </source>
</evidence>
<evidence type="ECO:0000313" key="2">
    <source>
        <dbReference type="Proteomes" id="UP000325440"/>
    </source>
</evidence>
<dbReference type="EMBL" id="CABPRJ010001503">
    <property type="protein sequence ID" value="VVC38817.1"/>
    <property type="molecule type" value="Genomic_DNA"/>
</dbReference>
<accession>A0A5E4N6N3</accession>
<reference evidence="1 2" key="1">
    <citation type="submission" date="2019-08" db="EMBL/GenBank/DDBJ databases">
        <authorList>
            <person name="Alioto T."/>
            <person name="Alioto T."/>
            <person name="Gomez Garrido J."/>
        </authorList>
    </citation>
    <scope>NUCLEOTIDE SEQUENCE [LARGE SCALE GENOMIC DNA]</scope>
</reference>
<dbReference type="Proteomes" id="UP000325440">
    <property type="component" value="Unassembled WGS sequence"/>
</dbReference>
<protein>
    <submittedName>
        <fullName evidence="1">Uncharacterized protein</fullName>
    </submittedName>
</protein>
<name>A0A5E4N6N3_9HEMI</name>
<gene>
    <name evidence="1" type="ORF">CINCED_3A020142</name>
</gene>
<dbReference type="AlphaFoldDB" id="A0A5E4N6N3"/>
<proteinExistence type="predicted"/>
<organism evidence="1 2">
    <name type="scientific">Cinara cedri</name>
    <dbReference type="NCBI Taxonomy" id="506608"/>
    <lineage>
        <taxon>Eukaryota</taxon>
        <taxon>Metazoa</taxon>
        <taxon>Ecdysozoa</taxon>
        <taxon>Arthropoda</taxon>
        <taxon>Hexapoda</taxon>
        <taxon>Insecta</taxon>
        <taxon>Pterygota</taxon>
        <taxon>Neoptera</taxon>
        <taxon>Paraneoptera</taxon>
        <taxon>Hemiptera</taxon>
        <taxon>Sternorrhyncha</taxon>
        <taxon>Aphidomorpha</taxon>
        <taxon>Aphidoidea</taxon>
        <taxon>Aphididae</taxon>
        <taxon>Lachninae</taxon>
        <taxon>Cinara</taxon>
    </lineage>
</organism>
<sequence length="200" mass="23065">MVINDPDSEWVRIKTLVQSSHINLVVSLRTMKSAICSIISSITCCKKGINTNTNFNKEKCEEDVYFSNGSDDIDLKYCEFFKKKYKNIKKKFEKEKSTRNMSFTTEYKMIVLTVSLEEIKLSKLYDSKAYEIDGYLDWGQHPNKNYIKDHTVPGEHEVWCGGNDYRRRLIAGISFGRRPIWPVAAITSESCAPGTLMYLV</sequence>